<evidence type="ECO:0000256" key="1">
    <source>
        <dbReference type="SAM" id="Coils"/>
    </source>
</evidence>
<feature type="domain" description="SAP" evidence="3">
    <location>
        <begin position="3"/>
        <end position="37"/>
    </location>
</feature>
<dbReference type="SMART" id="SM00513">
    <property type="entry name" value="SAP"/>
    <property type="match status" value="1"/>
</dbReference>
<sequence length="523" mass="59946">MDLNLLRVVDLKQKLREKGLKTSGSKTELILRLHNSQDIGSPTKSPIASPVTSPMTIPVSSPPASMAFTPASTQSHGPENDGLINMDYDVSNEKLKSLLCKMMTAVESTLKIIDKKLEKDEIQALVASIFKETVEFYKEELDVLGKEVRRKKGEVLDEKESHHRTIQEAREEIDTLESQLQIQKSKNDGIVEDLLKSRNTVKILKLECEKIIDENEATEKEMDELRQRNEDLAEKIIIYESMLKEHIEFDSRAIIKNKDIVLMKMRQLVKANQYKITQDKGSHPVPVSTSRQMQKSLGEEIIKYRRLEDEISKEKGSSIKNNEEPRTNQSNNLNNISRVQKIQVKIIADSHGRNLGKVLSDQLNQNSSSFEVKSALHPNAKFHSIVPCIENECQGMTSNDFLIIIAGTNNITKTFKYDPYNDVQKVIEYSDKNRVNIIYVTIPYRYDNTSLNGNIYYSNYITMMDCNLPQRFIVYDSSILTQRYYFTKHGLHFNRNGKHVLAIELSTLIKAKYFDNSTSTHTF</sequence>
<evidence type="ECO:0000256" key="2">
    <source>
        <dbReference type="SAM" id="MobiDB-lite"/>
    </source>
</evidence>
<dbReference type="SUPFAM" id="SSF52266">
    <property type="entry name" value="SGNH hydrolase"/>
    <property type="match status" value="1"/>
</dbReference>
<protein>
    <recommendedName>
        <fullName evidence="3">SAP domain-containing protein</fullName>
    </recommendedName>
</protein>
<evidence type="ECO:0000313" key="4">
    <source>
        <dbReference type="EMBL" id="CAG6697175.1"/>
    </source>
</evidence>
<dbReference type="Pfam" id="PF02037">
    <property type="entry name" value="SAP"/>
    <property type="match status" value="1"/>
</dbReference>
<feature type="region of interest" description="Disordered" evidence="2">
    <location>
        <begin position="312"/>
        <end position="331"/>
    </location>
</feature>
<accession>A0A8D8XJU2</accession>
<name>A0A8D8XJU2_9HEMI</name>
<dbReference type="PROSITE" id="PS50800">
    <property type="entry name" value="SAP"/>
    <property type="match status" value="1"/>
</dbReference>
<dbReference type="Gene3D" id="1.10.720.30">
    <property type="entry name" value="SAP domain"/>
    <property type="match status" value="1"/>
</dbReference>
<dbReference type="InterPro" id="IPR036361">
    <property type="entry name" value="SAP_dom_sf"/>
</dbReference>
<keyword evidence="1" id="KW-0175">Coiled coil</keyword>
<dbReference type="InterPro" id="IPR003034">
    <property type="entry name" value="SAP_dom"/>
</dbReference>
<dbReference type="AlphaFoldDB" id="A0A8D8XJU2"/>
<feature type="coiled-coil region" evidence="1">
    <location>
        <begin position="134"/>
        <end position="242"/>
    </location>
</feature>
<feature type="compositionally biased region" description="Basic and acidic residues" evidence="2">
    <location>
        <begin position="312"/>
        <end position="326"/>
    </location>
</feature>
<reference evidence="4" key="1">
    <citation type="submission" date="2021-05" db="EMBL/GenBank/DDBJ databases">
        <authorList>
            <person name="Alioto T."/>
            <person name="Alioto T."/>
            <person name="Gomez Garrido J."/>
        </authorList>
    </citation>
    <scope>NUCLEOTIDE SEQUENCE</scope>
</reference>
<dbReference type="EMBL" id="HBUF01332282">
    <property type="protein sequence ID" value="CAG6697175.1"/>
    <property type="molecule type" value="Transcribed_RNA"/>
</dbReference>
<organism evidence="4">
    <name type="scientific">Cacopsylla melanoneura</name>
    <dbReference type="NCBI Taxonomy" id="428564"/>
    <lineage>
        <taxon>Eukaryota</taxon>
        <taxon>Metazoa</taxon>
        <taxon>Ecdysozoa</taxon>
        <taxon>Arthropoda</taxon>
        <taxon>Hexapoda</taxon>
        <taxon>Insecta</taxon>
        <taxon>Pterygota</taxon>
        <taxon>Neoptera</taxon>
        <taxon>Paraneoptera</taxon>
        <taxon>Hemiptera</taxon>
        <taxon>Sternorrhyncha</taxon>
        <taxon>Psylloidea</taxon>
        <taxon>Psyllidae</taxon>
        <taxon>Psyllinae</taxon>
        <taxon>Cacopsylla</taxon>
    </lineage>
</organism>
<proteinExistence type="predicted"/>
<dbReference type="EMBL" id="HBUF01332281">
    <property type="protein sequence ID" value="CAG6697173.1"/>
    <property type="molecule type" value="Transcribed_RNA"/>
</dbReference>
<evidence type="ECO:0000259" key="3">
    <source>
        <dbReference type="PROSITE" id="PS50800"/>
    </source>
</evidence>
<dbReference type="SUPFAM" id="SSF68906">
    <property type="entry name" value="SAP domain"/>
    <property type="match status" value="1"/>
</dbReference>